<dbReference type="GO" id="GO:0008168">
    <property type="term" value="F:methyltransferase activity"/>
    <property type="evidence" value="ECO:0007669"/>
    <property type="project" value="InterPro"/>
</dbReference>
<dbReference type="Pfam" id="PF23559">
    <property type="entry name" value="WHD_DRP"/>
    <property type="match status" value="1"/>
</dbReference>
<evidence type="ECO:0000256" key="2">
    <source>
        <dbReference type="ARBA" id="ARBA00004170"/>
    </source>
</evidence>
<dbReference type="PaxDb" id="4113-PGSC0003DMT400036058"/>
<dbReference type="Gene3D" id="1.10.10.10">
    <property type="entry name" value="Winged helix-like DNA-binding domain superfamily/Winged helix DNA-binding domain"/>
    <property type="match status" value="1"/>
</dbReference>
<dbReference type="InterPro" id="IPR002182">
    <property type="entry name" value="NB-ARC"/>
</dbReference>
<protein>
    <submittedName>
        <fullName evidence="17">Disease resistance protein Gpa2</fullName>
    </submittedName>
</protein>
<dbReference type="CDD" id="cd02440">
    <property type="entry name" value="AdoMet_MTases"/>
    <property type="match status" value="1"/>
</dbReference>
<keyword evidence="5" id="KW-0963">Cytoplasm</keyword>
<feature type="domain" description="Disease resistance protein winged helix" evidence="16">
    <location>
        <begin position="399"/>
        <end position="451"/>
    </location>
</feature>
<dbReference type="PRINTS" id="PR00364">
    <property type="entry name" value="DISEASERSIST"/>
</dbReference>
<dbReference type="GO" id="GO:0009626">
    <property type="term" value="P:plant-type hypersensitive response"/>
    <property type="evidence" value="ECO:0007669"/>
    <property type="project" value="UniProtKB-KW"/>
</dbReference>
<dbReference type="InterPro" id="IPR029063">
    <property type="entry name" value="SAM-dependent_MTases_sf"/>
</dbReference>
<dbReference type="GO" id="GO:0005737">
    <property type="term" value="C:cytoplasm"/>
    <property type="evidence" value="ECO:0007669"/>
    <property type="project" value="UniProtKB-SubCell"/>
</dbReference>
<dbReference type="Pfam" id="PF05175">
    <property type="entry name" value="MTS"/>
    <property type="match status" value="1"/>
</dbReference>
<dbReference type="eggNOG" id="KOG3420">
    <property type="taxonomic scope" value="Eukaryota"/>
</dbReference>
<dbReference type="PANTHER" id="PTHR23155:SF1152">
    <property type="entry name" value="AAA+ ATPASE DOMAIN-CONTAINING PROTEIN"/>
    <property type="match status" value="1"/>
</dbReference>
<dbReference type="InParanoid" id="M1B376"/>
<dbReference type="Pfam" id="PF00931">
    <property type="entry name" value="NB-ARC"/>
    <property type="match status" value="1"/>
</dbReference>
<dbReference type="Gene3D" id="3.40.50.150">
    <property type="entry name" value="Vaccinia Virus protein VP39"/>
    <property type="match status" value="1"/>
</dbReference>
<evidence type="ECO:0000256" key="9">
    <source>
        <dbReference type="ARBA" id="ARBA00022741"/>
    </source>
</evidence>
<comment type="similarity">
    <text evidence="4">Belongs to the disease resistance NB-LRR family.</text>
</comment>
<keyword evidence="7" id="KW-0381">Hypersensitive response</keyword>
<evidence type="ECO:0000256" key="8">
    <source>
        <dbReference type="ARBA" id="ARBA00022737"/>
    </source>
</evidence>
<dbReference type="Gene3D" id="3.40.50.300">
    <property type="entry name" value="P-loop containing nucleotide triphosphate hydrolases"/>
    <property type="match status" value="1"/>
</dbReference>
<evidence type="ECO:0000256" key="7">
    <source>
        <dbReference type="ARBA" id="ARBA00022667"/>
    </source>
</evidence>
<reference evidence="17" key="2">
    <citation type="submission" date="2015-06" db="UniProtKB">
        <authorList>
            <consortium name="EnsemblPlants"/>
        </authorList>
    </citation>
    <scope>IDENTIFICATION</scope>
    <source>
        <strain evidence="17">DM1-3 516 R44</strain>
    </source>
</reference>
<evidence type="ECO:0000259" key="16">
    <source>
        <dbReference type="Pfam" id="PF23559"/>
    </source>
</evidence>
<evidence type="ECO:0000256" key="1">
    <source>
        <dbReference type="ARBA" id="ARBA00002074"/>
    </source>
</evidence>
<comment type="subcellular location">
    <subcellularLocation>
        <location evidence="3">Cytoplasm</location>
    </subcellularLocation>
    <subcellularLocation>
        <location evidence="2">Membrane</location>
        <topology evidence="2">Peripheral membrane protein</topology>
    </subcellularLocation>
</comment>
<dbReference type="EnsemblPlants" id="PGSC0003DMT400036058">
    <property type="protein sequence ID" value="PGSC0003DMT400036058"/>
    <property type="gene ID" value="PGSC0003DMG400013889"/>
</dbReference>
<evidence type="ECO:0000256" key="3">
    <source>
        <dbReference type="ARBA" id="ARBA00004496"/>
    </source>
</evidence>
<dbReference type="GO" id="GO:0016020">
    <property type="term" value="C:membrane"/>
    <property type="evidence" value="ECO:0007669"/>
    <property type="project" value="UniProtKB-SubCell"/>
</dbReference>
<organism evidence="17 18">
    <name type="scientific">Solanum tuberosum</name>
    <name type="common">Potato</name>
    <dbReference type="NCBI Taxonomy" id="4113"/>
    <lineage>
        <taxon>Eukaryota</taxon>
        <taxon>Viridiplantae</taxon>
        <taxon>Streptophyta</taxon>
        <taxon>Embryophyta</taxon>
        <taxon>Tracheophyta</taxon>
        <taxon>Spermatophyta</taxon>
        <taxon>Magnoliopsida</taxon>
        <taxon>eudicotyledons</taxon>
        <taxon>Gunneridae</taxon>
        <taxon>Pentapetalae</taxon>
        <taxon>asterids</taxon>
        <taxon>lamiids</taxon>
        <taxon>Solanales</taxon>
        <taxon>Solanaceae</taxon>
        <taxon>Solanoideae</taxon>
        <taxon>Solaneae</taxon>
        <taxon>Solanum</taxon>
    </lineage>
</organism>
<evidence type="ECO:0000313" key="17">
    <source>
        <dbReference type="EnsemblPlants" id="PGSC0003DMT400036058"/>
    </source>
</evidence>
<dbReference type="eggNOG" id="KOG4658">
    <property type="taxonomic scope" value="Eukaryota"/>
</dbReference>
<accession>M1B376</accession>
<evidence type="ECO:0000259" key="14">
    <source>
        <dbReference type="Pfam" id="PF00931"/>
    </source>
</evidence>
<reference evidence="18" key="1">
    <citation type="journal article" date="2011" name="Nature">
        <title>Genome sequence and analysis of the tuber crop potato.</title>
        <authorList>
            <consortium name="The Potato Genome Sequencing Consortium"/>
        </authorList>
    </citation>
    <scope>NUCLEOTIDE SEQUENCE [LARGE SCALE GENOMIC DNA]</scope>
    <source>
        <strain evidence="18">cv. DM1-3 516 R44</strain>
    </source>
</reference>
<evidence type="ECO:0000256" key="13">
    <source>
        <dbReference type="ARBA" id="ARBA00023136"/>
    </source>
</evidence>
<dbReference type="InterPro" id="IPR044974">
    <property type="entry name" value="Disease_R_plants"/>
</dbReference>
<dbReference type="Gene3D" id="1.10.8.430">
    <property type="entry name" value="Helical domain of apoptotic protease-activating factors"/>
    <property type="match status" value="1"/>
</dbReference>
<name>M1B376_SOLTU</name>
<evidence type="ECO:0000256" key="4">
    <source>
        <dbReference type="ARBA" id="ARBA00008894"/>
    </source>
</evidence>
<evidence type="ECO:0000256" key="12">
    <source>
        <dbReference type="ARBA" id="ARBA00023054"/>
    </source>
</evidence>
<dbReference type="STRING" id="4113.M1B376"/>
<dbReference type="Gene3D" id="1.20.5.4130">
    <property type="match status" value="1"/>
</dbReference>
<comment type="function">
    <text evidence="1">Confers resistance to late blight (Phytophthora infestans) races carrying the avirulence gene Avr1. Resistance proteins guard the plant against pathogens that contain an appropriate avirulence protein via an indirect interaction with this avirulence protein. That triggers a defense system including the hypersensitive response, which restricts the pathogen growth.</text>
</comment>
<evidence type="ECO:0000256" key="5">
    <source>
        <dbReference type="ARBA" id="ARBA00022490"/>
    </source>
</evidence>
<dbReference type="GO" id="GO:0043531">
    <property type="term" value="F:ADP binding"/>
    <property type="evidence" value="ECO:0007669"/>
    <property type="project" value="InterPro"/>
</dbReference>
<keyword evidence="9" id="KW-0547">Nucleotide-binding</keyword>
<dbReference type="PANTHER" id="PTHR23155">
    <property type="entry name" value="DISEASE RESISTANCE PROTEIN RP"/>
    <property type="match status" value="1"/>
</dbReference>
<dbReference type="GO" id="GO:0005524">
    <property type="term" value="F:ATP binding"/>
    <property type="evidence" value="ECO:0007669"/>
    <property type="project" value="UniProtKB-KW"/>
</dbReference>
<sequence>MAYAAITCLMRTIQQSIQLTGCNLQSFYEKFESLRAILEKHMGDLDALKSLEAEIIELVCTTEDILDLESRNVKNPISRIIAFWKLHSLLKQAVGRIDSTMNKWMEMQNMYTKRKDEEAHNLDLASTTSMSQHVVEPQDMMVGHENEFEIIMEDQLARGASELEVVSIVGMGGIGKTTLADKIYNDPFIMSHFDIRAKATVLQEYCAKKVLLSLLSSTNGKIDEHQDDGQLADRLQKSLKGRRYLVVIDDIWTEQAWDDIKLCFPDCNCGSRILLTTRNMEVAEYASSGKPPNQMRLLNVDESWKLLQREVFVKNCFSPEFEQLGKQIALKCGGLPLAIVVIAGLLSKIVEAFDQWTSVAENVSSAVSTDHNVQCMRVLALSYHHLPNHLRVCFLYFAMFPEDTVIFVNKLVKLWAAEGFLKVEMMKSIEEVAEKCVKDLIDRNLIFVHSEFFHKGSSDKYPIKAIQTPMFLPPLGTFPKNLKKLAFTGTRLHWEDLEILGKLPKLEALKLGYDACIGTDWEVGEEGFPHLKFLQLKHLYLHNWGASSDHFPRLERLVINRCWSMYSIPQDFVDITTLQLIHISDSAKSVGNSAKKIQQEIEDNYGSSVEIELEQYPTGAHIASRMLYTAENSFEDVNSKVVADFGCGCGTLGLAAGLLGAESVIGLDIDAESLEIAYANADELELDMDFMQCDISNLKWRGQIVETVVMNPPFGTRRKGADMDFLSSAMKLRYDVPQLYKFHKKKEVDIAVDLWRFVPQRKQERSL</sequence>
<keyword evidence="12" id="KW-0175">Coiled coil</keyword>
<feature type="domain" description="NB-ARC" evidence="14">
    <location>
        <begin position="154"/>
        <end position="314"/>
    </location>
</feature>
<dbReference type="InterPro" id="IPR032675">
    <property type="entry name" value="LRR_dom_sf"/>
</dbReference>
<dbReference type="HOGENOM" id="CLU_364264_0_0_1"/>
<keyword evidence="11" id="KW-0067">ATP-binding</keyword>
<dbReference type="InterPro" id="IPR058922">
    <property type="entry name" value="WHD_DRP"/>
</dbReference>
<dbReference type="AlphaFoldDB" id="M1B376"/>
<keyword evidence="13" id="KW-0472">Membrane</keyword>
<dbReference type="OrthoDB" id="7848332at2759"/>
<evidence type="ECO:0000256" key="6">
    <source>
        <dbReference type="ARBA" id="ARBA00022614"/>
    </source>
</evidence>
<dbReference type="Proteomes" id="UP000011115">
    <property type="component" value="Unassembled WGS sequence"/>
</dbReference>
<dbReference type="SUPFAM" id="SSF52058">
    <property type="entry name" value="L domain-like"/>
    <property type="match status" value="1"/>
</dbReference>
<proteinExistence type="inferred from homology"/>
<evidence type="ECO:0000256" key="11">
    <source>
        <dbReference type="ARBA" id="ARBA00022840"/>
    </source>
</evidence>
<feature type="domain" description="Methyltransferase small" evidence="15">
    <location>
        <begin position="634"/>
        <end position="719"/>
    </location>
</feature>
<dbReference type="Gramene" id="PGSC0003DMT400036058">
    <property type="protein sequence ID" value="PGSC0003DMT400036058"/>
    <property type="gene ID" value="PGSC0003DMG400013889"/>
</dbReference>
<dbReference type="Gene3D" id="3.80.10.10">
    <property type="entry name" value="Ribonuclease Inhibitor"/>
    <property type="match status" value="1"/>
</dbReference>
<keyword evidence="8" id="KW-0677">Repeat</keyword>
<dbReference type="SUPFAM" id="SSF53335">
    <property type="entry name" value="S-adenosyl-L-methionine-dependent methyltransferases"/>
    <property type="match status" value="1"/>
</dbReference>
<dbReference type="InterPro" id="IPR027417">
    <property type="entry name" value="P-loop_NTPase"/>
</dbReference>
<evidence type="ECO:0000313" key="18">
    <source>
        <dbReference type="Proteomes" id="UP000011115"/>
    </source>
</evidence>
<dbReference type="InterPro" id="IPR042197">
    <property type="entry name" value="Apaf_helical"/>
</dbReference>
<dbReference type="FunFam" id="3.40.50.300:FF:001091">
    <property type="entry name" value="Probable disease resistance protein At1g61300"/>
    <property type="match status" value="1"/>
</dbReference>
<dbReference type="SUPFAM" id="SSF52540">
    <property type="entry name" value="P-loop containing nucleoside triphosphate hydrolases"/>
    <property type="match status" value="1"/>
</dbReference>
<evidence type="ECO:0000256" key="10">
    <source>
        <dbReference type="ARBA" id="ARBA00022821"/>
    </source>
</evidence>
<gene>
    <name evidence="17" type="primary">LOC102581102</name>
</gene>
<keyword evidence="6" id="KW-0433">Leucine-rich repeat</keyword>
<keyword evidence="10" id="KW-0611">Plant defense</keyword>
<dbReference type="InterPro" id="IPR007848">
    <property type="entry name" value="Small_mtfrase_dom"/>
</dbReference>
<keyword evidence="18" id="KW-1185">Reference proteome</keyword>
<evidence type="ECO:0000259" key="15">
    <source>
        <dbReference type="Pfam" id="PF05175"/>
    </source>
</evidence>
<dbReference type="InterPro" id="IPR036388">
    <property type="entry name" value="WH-like_DNA-bd_sf"/>
</dbReference>
<dbReference type="ExpressionAtlas" id="M1B376">
    <property type="expression patterns" value="baseline"/>
</dbReference>